<dbReference type="RefSeq" id="YP_009332937.1">
    <property type="nucleotide sequence ID" value="NC_032399.1"/>
</dbReference>
<keyword evidence="6 11" id="KW-0375">Hydrogen ion transport</keyword>
<dbReference type="PANTHER" id="PTHR33445">
    <property type="entry name" value="ATP SYNTHASE SUBUNIT B', CHLOROPLASTIC"/>
    <property type="match status" value="1"/>
</dbReference>
<keyword evidence="13" id="KW-0175">Coiled coil</keyword>
<reference evidence="14" key="1">
    <citation type="submission" date="2015-01" db="EMBL/GenBank/DDBJ databases">
        <title>Molecular Investigation of Pacific North American Membranoptera.</title>
        <authorList>
            <person name="Hughey J.R."/>
            <person name="Hommersand M.H."/>
            <person name="Miller K.A."/>
            <person name="Fuller T."/>
            <person name="Lin S.-M."/>
            <person name="Gabrielson P.W."/>
        </authorList>
    </citation>
    <scope>NUCLEOTIDE SEQUENCE</scope>
</reference>
<comment type="function">
    <text evidence="11">Component of the F(0) channel, it forms part of the peripheral stalk, linking F(1) to F(0). The b'-subunit is a diverged and duplicated form of b found in plants and photosynthetic bacteria.</text>
</comment>
<evidence type="ECO:0000256" key="8">
    <source>
        <dbReference type="ARBA" id="ARBA00023065"/>
    </source>
</evidence>
<evidence type="ECO:0000256" key="3">
    <source>
        <dbReference type="ARBA" id="ARBA00022448"/>
    </source>
</evidence>
<evidence type="ECO:0000256" key="11">
    <source>
        <dbReference type="HAMAP-Rule" id="MF_01399"/>
    </source>
</evidence>
<keyword evidence="3 11" id="KW-0813">Transport</keyword>
<evidence type="ECO:0000256" key="12">
    <source>
        <dbReference type="RuleBase" id="RU003848"/>
    </source>
</evidence>
<dbReference type="GO" id="GO:0046961">
    <property type="term" value="F:proton-transporting ATPase activity, rotational mechanism"/>
    <property type="evidence" value="ECO:0007669"/>
    <property type="project" value="TreeGrafter"/>
</dbReference>
<dbReference type="PANTHER" id="PTHR33445:SF2">
    <property type="entry name" value="ATP SYNTHASE SUBUNIT B', CHLOROPLASTIC"/>
    <property type="match status" value="1"/>
</dbReference>
<dbReference type="HAMAP" id="MF_01399">
    <property type="entry name" value="ATP_synth_bprime"/>
    <property type="match status" value="1"/>
</dbReference>
<dbReference type="GO" id="GO:0046933">
    <property type="term" value="F:proton-transporting ATP synthase activity, rotational mechanism"/>
    <property type="evidence" value="ECO:0007669"/>
    <property type="project" value="UniProtKB-UniRule"/>
</dbReference>
<dbReference type="CDD" id="cd06503">
    <property type="entry name" value="ATP-synt_Fo_b"/>
    <property type="match status" value="1"/>
</dbReference>
<keyword evidence="7 11" id="KW-1133">Transmembrane helix</keyword>
<dbReference type="InterPro" id="IPR034679">
    <property type="entry name" value="ATP_synth_b"/>
</dbReference>
<evidence type="ECO:0000256" key="6">
    <source>
        <dbReference type="ARBA" id="ARBA00022781"/>
    </source>
</evidence>
<keyword evidence="8 11" id="KW-0406">Ion transport</keyword>
<comment type="subcellular location">
    <subcellularLocation>
        <location evidence="11">Cell membrane</location>
        <topology evidence="11">Single-pass membrane protein</topology>
    </subcellularLocation>
    <subcellularLocation>
        <location evidence="1">Membrane</location>
        <topology evidence="1">Single-pass membrane protein</topology>
    </subcellularLocation>
</comment>
<dbReference type="AlphaFoldDB" id="A0A1L1YA54"/>
<evidence type="ECO:0000256" key="9">
    <source>
        <dbReference type="ARBA" id="ARBA00023136"/>
    </source>
</evidence>
<accession>A0A1L1YA54</accession>
<dbReference type="InterPro" id="IPR050059">
    <property type="entry name" value="ATP_synthase_B_chain"/>
</dbReference>
<comment type="function">
    <text evidence="10 11">F(1)F(0) ATP synthase produces ATP from ADP in the presence of a proton or sodium gradient. F-type ATPases consist of two structural domains, F(1) containing the extramembraneous catalytic core and F(0) containing the membrane proton channel, linked together by a central stalk and a peripheral stalk. During catalysis, ATP synthesis in the catalytic domain of F(1) is coupled via a rotary mechanism of the central stalk subunits to proton translocation.</text>
</comment>
<dbReference type="InterPro" id="IPR028987">
    <property type="entry name" value="ATP_synth_B-like_membr_sf"/>
</dbReference>
<sequence length="159" mass="17947">MHNLLLSFAVQASSTETEGGLFDFNATLPLMGLQFIALTLILNVLYYKPVGKVLEEREEYIRNCLTAASASLLKADELTCKYEHELAESRKNAQNVIKNAQNEAQVLVSDKIKEAKQETESLLQNAYNQLNIQKEKAFKSLEEQVDILSDQIQLKLLDN</sequence>
<evidence type="ECO:0000256" key="13">
    <source>
        <dbReference type="SAM" id="Coils"/>
    </source>
</evidence>
<dbReference type="Pfam" id="PF00430">
    <property type="entry name" value="ATP-synt_B"/>
    <property type="match status" value="1"/>
</dbReference>
<geneLocation type="plastid" evidence="14"/>
<evidence type="ECO:0000256" key="2">
    <source>
        <dbReference type="ARBA" id="ARBA00005513"/>
    </source>
</evidence>
<evidence type="ECO:0000256" key="1">
    <source>
        <dbReference type="ARBA" id="ARBA00004167"/>
    </source>
</evidence>
<feature type="transmembrane region" description="Helical" evidence="11">
    <location>
        <begin position="27"/>
        <end position="47"/>
    </location>
</feature>
<keyword evidence="4 11" id="KW-0138">CF(0)</keyword>
<dbReference type="GeneID" id="30690139"/>
<feature type="coiled-coil region" evidence="13">
    <location>
        <begin position="83"/>
        <end position="151"/>
    </location>
</feature>
<keyword evidence="14" id="KW-0934">Plastid</keyword>
<comment type="similarity">
    <text evidence="2 11 12">Belongs to the ATPase B chain family.</text>
</comment>
<keyword evidence="11" id="KW-1003">Cell membrane</keyword>
<evidence type="ECO:0000256" key="5">
    <source>
        <dbReference type="ARBA" id="ARBA00022692"/>
    </source>
</evidence>
<dbReference type="InterPro" id="IPR002146">
    <property type="entry name" value="ATP_synth_b/b'su_bac/chlpt"/>
</dbReference>
<keyword evidence="9 11" id="KW-0472">Membrane</keyword>
<evidence type="ECO:0000256" key="7">
    <source>
        <dbReference type="ARBA" id="ARBA00022989"/>
    </source>
</evidence>
<dbReference type="GO" id="GO:0005886">
    <property type="term" value="C:plasma membrane"/>
    <property type="evidence" value="ECO:0007669"/>
    <property type="project" value="UniProtKB-SubCell"/>
</dbReference>
<name>A0A1L1YA54_9FLOR</name>
<dbReference type="SUPFAM" id="SSF81573">
    <property type="entry name" value="F1F0 ATP synthase subunit B, membrane domain"/>
    <property type="match status" value="1"/>
</dbReference>
<keyword evidence="11" id="KW-0066">ATP synthesis</keyword>
<organism evidence="14">
    <name type="scientific">Membranoptera tenuis</name>
    <dbReference type="NCBI Taxonomy" id="158698"/>
    <lineage>
        <taxon>Eukaryota</taxon>
        <taxon>Rhodophyta</taxon>
        <taxon>Florideophyceae</taxon>
        <taxon>Rhodymeniophycidae</taxon>
        <taxon>Ceramiales</taxon>
        <taxon>Delesseriaceae</taxon>
        <taxon>Membranoptera</taxon>
    </lineage>
</organism>
<evidence type="ECO:0000256" key="4">
    <source>
        <dbReference type="ARBA" id="ARBA00022547"/>
    </source>
</evidence>
<dbReference type="EMBL" id="KP675983">
    <property type="protein sequence ID" value="AKL79193.1"/>
    <property type="molecule type" value="Genomic_DNA"/>
</dbReference>
<dbReference type="HAMAP" id="MF_01398">
    <property type="entry name" value="ATP_synth_b_bprime"/>
    <property type="match status" value="1"/>
</dbReference>
<evidence type="ECO:0000313" key="14">
    <source>
        <dbReference type="EMBL" id="AKL79193.1"/>
    </source>
</evidence>
<dbReference type="GO" id="GO:0045259">
    <property type="term" value="C:proton-transporting ATP synthase complex"/>
    <property type="evidence" value="ECO:0007669"/>
    <property type="project" value="UniProtKB-KW"/>
</dbReference>
<keyword evidence="5 11" id="KW-0812">Transmembrane</keyword>
<comment type="subunit">
    <text evidence="11">F-type ATPases have 2 components, F(1) - the catalytic core - and F(0) - the membrane proton channel. F(1) has five subunits: alpha(3), beta(3), gamma(1), delta(1), epsilon(1). F(0) has four main subunits: a(1), b(1), b'(1) and c(10-14). The alpha and beta chains form an alternating ring which encloses part of the gamma chain. F(1) is attached to F(0) by a central stalk formed by the gamma and epsilon chains, while a peripheral stalk is formed by the delta, b and b' chains.</text>
</comment>
<dbReference type="NCBIfam" id="NF005607">
    <property type="entry name" value="PRK07353.1"/>
    <property type="match status" value="1"/>
</dbReference>
<proteinExistence type="inferred from homology"/>
<gene>
    <name evidence="11 14" type="primary">atpG</name>
    <name evidence="11" type="synonym">atpF2</name>
</gene>
<evidence type="ECO:0000256" key="10">
    <source>
        <dbReference type="ARBA" id="ARBA00025198"/>
    </source>
</evidence>
<protein>
    <submittedName>
        <fullName evidence="14">ATP synthase subunit b</fullName>
    </submittedName>
</protein>